<feature type="chain" id="PRO_5039050894" description="Lipoprotein" evidence="2">
    <location>
        <begin position="27"/>
        <end position="211"/>
    </location>
</feature>
<feature type="signal peptide" evidence="2">
    <location>
        <begin position="1"/>
        <end position="26"/>
    </location>
</feature>
<dbReference type="PROSITE" id="PS51257">
    <property type="entry name" value="PROKAR_LIPOPROTEIN"/>
    <property type="match status" value="1"/>
</dbReference>
<protein>
    <recommendedName>
        <fullName evidence="7">Lipoprotein</fullName>
    </recommendedName>
</protein>
<organism evidence="4 6">
    <name type="scientific">Frigoribacterium faeni</name>
    <dbReference type="NCBI Taxonomy" id="145483"/>
    <lineage>
        <taxon>Bacteria</taxon>
        <taxon>Bacillati</taxon>
        <taxon>Actinomycetota</taxon>
        <taxon>Actinomycetes</taxon>
        <taxon>Micrococcales</taxon>
        <taxon>Microbacteriaceae</taxon>
        <taxon>Frigoribacterium</taxon>
    </lineage>
</organism>
<evidence type="ECO:0000313" key="5">
    <source>
        <dbReference type="Proteomes" id="UP000321154"/>
    </source>
</evidence>
<comment type="caution">
    <text evidence="4">The sequence shown here is derived from an EMBL/GenBank/DDBJ whole genome shotgun (WGS) entry which is preliminary data.</text>
</comment>
<name>A0A7W3PJL0_9MICO</name>
<reference evidence="3 5" key="1">
    <citation type="submission" date="2019-07" db="EMBL/GenBank/DDBJ databases">
        <title>Whole genome shotgun sequence of Frigoribacterium faeni NBRC 103066.</title>
        <authorList>
            <person name="Hosoyama A."/>
            <person name="Uohara A."/>
            <person name="Ohji S."/>
            <person name="Ichikawa N."/>
        </authorList>
    </citation>
    <scope>NUCLEOTIDE SEQUENCE [LARGE SCALE GENOMIC DNA]</scope>
    <source>
        <strain evidence="3 5">NBRC 103066</strain>
    </source>
</reference>
<sequence length="211" mass="20826">MRTTRTTKTAITVVTSGAVALTLLLAGCTGSDDDASSGQSDPSGSSSASSSGTAQETGDLTGELAVTTCAEAGEALGSIIDGLDLQDESTEADGQLQCSWANGAASAEGEIDPSAQAIVAVAQVQELDEATITSQSDQIAGTDGVTEVEDARIGDIGGRAFELEASQEGVSLSGATVVTPNGLFALSATGAGDTAPLSPSEALDATLLLLR</sequence>
<feature type="compositionally biased region" description="Low complexity" evidence="1">
    <location>
        <begin position="36"/>
        <end position="52"/>
    </location>
</feature>
<evidence type="ECO:0000313" key="6">
    <source>
        <dbReference type="Proteomes" id="UP000522688"/>
    </source>
</evidence>
<reference evidence="4 6" key="2">
    <citation type="submission" date="2020-07" db="EMBL/GenBank/DDBJ databases">
        <title>Sequencing the genomes of 1000 actinobacteria strains.</title>
        <authorList>
            <person name="Klenk H.-P."/>
        </authorList>
    </citation>
    <scope>NUCLEOTIDE SEQUENCE [LARGE SCALE GENOMIC DNA]</scope>
    <source>
        <strain evidence="4 6">DSM 10309</strain>
    </source>
</reference>
<dbReference type="Proteomes" id="UP000321154">
    <property type="component" value="Unassembled WGS sequence"/>
</dbReference>
<evidence type="ECO:0000313" key="4">
    <source>
        <dbReference type="EMBL" id="MBA8813957.1"/>
    </source>
</evidence>
<evidence type="ECO:0000313" key="3">
    <source>
        <dbReference type="EMBL" id="GEK84258.1"/>
    </source>
</evidence>
<keyword evidence="2" id="KW-0732">Signal</keyword>
<feature type="region of interest" description="Disordered" evidence="1">
    <location>
        <begin position="31"/>
        <end position="59"/>
    </location>
</feature>
<gene>
    <name evidence="4" type="ORF">FB463_002206</name>
    <name evidence="3" type="ORF">FFA01_25670</name>
</gene>
<evidence type="ECO:0008006" key="7">
    <source>
        <dbReference type="Google" id="ProtNLM"/>
    </source>
</evidence>
<dbReference type="OrthoDB" id="5119936at2"/>
<accession>A0A7W3PJL0</accession>
<dbReference type="EMBL" id="JACGWW010000002">
    <property type="protein sequence ID" value="MBA8813957.1"/>
    <property type="molecule type" value="Genomic_DNA"/>
</dbReference>
<evidence type="ECO:0000256" key="1">
    <source>
        <dbReference type="SAM" id="MobiDB-lite"/>
    </source>
</evidence>
<dbReference type="EMBL" id="BJUV01000031">
    <property type="protein sequence ID" value="GEK84258.1"/>
    <property type="molecule type" value="Genomic_DNA"/>
</dbReference>
<evidence type="ECO:0000256" key="2">
    <source>
        <dbReference type="SAM" id="SignalP"/>
    </source>
</evidence>
<dbReference type="Proteomes" id="UP000522688">
    <property type="component" value="Unassembled WGS sequence"/>
</dbReference>
<proteinExistence type="predicted"/>
<keyword evidence="5" id="KW-1185">Reference proteome</keyword>
<dbReference type="RefSeq" id="WP_146856586.1">
    <property type="nucleotide sequence ID" value="NZ_BAAAHR010000003.1"/>
</dbReference>
<dbReference type="AlphaFoldDB" id="A0A7W3PJL0"/>